<dbReference type="OrthoDB" id="6022at2759"/>
<dbReference type="InterPro" id="IPR018609">
    <property type="entry name" value="Bud13"/>
</dbReference>
<feature type="region of interest" description="Disordered" evidence="2">
    <location>
        <begin position="252"/>
        <end position="285"/>
    </location>
</feature>
<dbReference type="InterPro" id="IPR051112">
    <property type="entry name" value="CWC26_splicing_factor"/>
</dbReference>
<name>A0A409VY50_9AGAR</name>
<protein>
    <recommendedName>
        <fullName evidence="5">Pre-mRNA-splicing factor CWC26</fullName>
    </recommendedName>
</protein>
<dbReference type="Pfam" id="PF09736">
    <property type="entry name" value="Bud13"/>
    <property type="match status" value="1"/>
</dbReference>
<dbReference type="GO" id="GO:0005684">
    <property type="term" value="C:U2-type spliceosomal complex"/>
    <property type="evidence" value="ECO:0007669"/>
    <property type="project" value="TreeGrafter"/>
</dbReference>
<dbReference type="EMBL" id="NHTK01005925">
    <property type="protein sequence ID" value="PPQ71188.1"/>
    <property type="molecule type" value="Genomic_DNA"/>
</dbReference>
<dbReference type="PANTHER" id="PTHR31809">
    <property type="entry name" value="BUD13 HOMOLOG"/>
    <property type="match status" value="1"/>
</dbReference>
<comment type="similarity">
    <text evidence="1">Belongs to the CWC26 family.</text>
</comment>
<gene>
    <name evidence="3" type="ORF">CVT24_010006</name>
</gene>
<feature type="region of interest" description="Disordered" evidence="2">
    <location>
        <begin position="18"/>
        <end position="66"/>
    </location>
</feature>
<dbReference type="GO" id="GO:0003723">
    <property type="term" value="F:RNA binding"/>
    <property type="evidence" value="ECO:0007669"/>
    <property type="project" value="TreeGrafter"/>
</dbReference>
<evidence type="ECO:0008006" key="5">
    <source>
        <dbReference type="Google" id="ProtNLM"/>
    </source>
</evidence>
<proteinExistence type="inferred from homology"/>
<dbReference type="PANTHER" id="PTHR31809:SF0">
    <property type="entry name" value="BUD13 HOMOLOG"/>
    <property type="match status" value="1"/>
</dbReference>
<evidence type="ECO:0000313" key="4">
    <source>
        <dbReference type="Proteomes" id="UP000284842"/>
    </source>
</evidence>
<evidence type="ECO:0000313" key="3">
    <source>
        <dbReference type="EMBL" id="PPQ71188.1"/>
    </source>
</evidence>
<dbReference type="STRING" id="181874.A0A409VY50"/>
<organism evidence="3 4">
    <name type="scientific">Panaeolus cyanescens</name>
    <dbReference type="NCBI Taxonomy" id="181874"/>
    <lineage>
        <taxon>Eukaryota</taxon>
        <taxon>Fungi</taxon>
        <taxon>Dikarya</taxon>
        <taxon>Basidiomycota</taxon>
        <taxon>Agaricomycotina</taxon>
        <taxon>Agaricomycetes</taxon>
        <taxon>Agaricomycetidae</taxon>
        <taxon>Agaricales</taxon>
        <taxon>Agaricineae</taxon>
        <taxon>Galeropsidaceae</taxon>
        <taxon>Panaeolus</taxon>
    </lineage>
</organism>
<sequence>MSNLKAYLAEKYMSGPKADAILAKTGGQKKKKRKHKDGGSSQAAGSSNGFMIQDEDGGWGEIKNNDEDEDMVDVVVASDRGFKKRKVGKASGAGDSSWITVQEGVKKEEEEPPQDEQPMVVETEDTTPAPFVGGLVNPQQLKKMLPQNNVTKTEEMTAEEIARAQETVYRDSSGKKIDTKAARAEAARLKRLREEKEAQKMEWGKGLVQKDEEEKMKRDLEKARNTAFARHADDKDLNEELKAKELWNDPAAAFLTKKKSKGPRKPEYTGPPPPPNRFGIKPGYRWDGVDRGNGFEKKLFQAQNAKKRKGAESYQWSVDDM</sequence>
<dbReference type="FunCoup" id="A0A409VY50">
    <property type="interactions" value="72"/>
</dbReference>
<evidence type="ECO:0000256" key="2">
    <source>
        <dbReference type="SAM" id="MobiDB-lite"/>
    </source>
</evidence>
<feature type="compositionally biased region" description="Basic residues" evidence="2">
    <location>
        <begin position="27"/>
        <end position="36"/>
    </location>
</feature>
<dbReference type="GO" id="GO:0070274">
    <property type="term" value="C:RES complex"/>
    <property type="evidence" value="ECO:0007669"/>
    <property type="project" value="TreeGrafter"/>
</dbReference>
<keyword evidence="4" id="KW-1185">Reference proteome</keyword>
<dbReference type="AlphaFoldDB" id="A0A409VY50"/>
<dbReference type="InParanoid" id="A0A409VY50"/>
<comment type="caution">
    <text evidence="3">The sequence shown here is derived from an EMBL/GenBank/DDBJ whole genome shotgun (WGS) entry which is preliminary data.</text>
</comment>
<reference evidence="3 4" key="1">
    <citation type="journal article" date="2018" name="Evol. Lett.">
        <title>Horizontal gene cluster transfer increased hallucinogenic mushroom diversity.</title>
        <authorList>
            <person name="Reynolds H.T."/>
            <person name="Vijayakumar V."/>
            <person name="Gluck-Thaler E."/>
            <person name="Korotkin H.B."/>
            <person name="Matheny P.B."/>
            <person name="Slot J.C."/>
        </authorList>
    </citation>
    <scope>NUCLEOTIDE SEQUENCE [LARGE SCALE GENOMIC DNA]</scope>
    <source>
        <strain evidence="3 4">2629</strain>
    </source>
</reference>
<accession>A0A409VY50</accession>
<evidence type="ECO:0000256" key="1">
    <source>
        <dbReference type="ARBA" id="ARBA00011069"/>
    </source>
</evidence>
<dbReference type="GO" id="GO:0000398">
    <property type="term" value="P:mRNA splicing, via spliceosome"/>
    <property type="evidence" value="ECO:0007669"/>
    <property type="project" value="TreeGrafter"/>
</dbReference>
<feature type="compositionally biased region" description="Low complexity" evidence="2">
    <location>
        <begin position="39"/>
        <end position="49"/>
    </location>
</feature>
<feature type="region of interest" description="Disordered" evidence="2">
    <location>
        <begin position="83"/>
        <end position="120"/>
    </location>
</feature>
<dbReference type="Proteomes" id="UP000284842">
    <property type="component" value="Unassembled WGS sequence"/>
</dbReference>